<feature type="transmembrane region" description="Helical" evidence="7">
    <location>
        <begin position="94"/>
        <end position="124"/>
    </location>
</feature>
<evidence type="ECO:0000256" key="2">
    <source>
        <dbReference type="ARBA" id="ARBA00022475"/>
    </source>
</evidence>
<keyword evidence="10" id="KW-1185">Reference proteome</keyword>
<evidence type="ECO:0000313" key="10">
    <source>
        <dbReference type="Proteomes" id="UP000481037"/>
    </source>
</evidence>
<feature type="domain" description="Integral membrane bound transporter" evidence="8">
    <location>
        <begin position="209"/>
        <end position="338"/>
    </location>
</feature>
<dbReference type="RefSeq" id="WP_154370511.1">
    <property type="nucleotide sequence ID" value="NZ_WKJM01000052.1"/>
</dbReference>
<keyword evidence="3 7" id="KW-0812">Transmembrane</keyword>
<dbReference type="Pfam" id="PF13515">
    <property type="entry name" value="FUSC_2"/>
    <property type="match status" value="1"/>
</dbReference>
<feature type="transmembrane region" description="Helical" evidence="7">
    <location>
        <begin position="21"/>
        <end position="43"/>
    </location>
</feature>
<comment type="subcellular location">
    <subcellularLocation>
        <location evidence="1">Cell membrane</location>
        <topology evidence="1">Multi-pass membrane protein</topology>
    </subcellularLocation>
</comment>
<evidence type="ECO:0000256" key="1">
    <source>
        <dbReference type="ARBA" id="ARBA00004651"/>
    </source>
</evidence>
<keyword evidence="4 7" id="KW-1133">Transmembrane helix</keyword>
<keyword evidence="2" id="KW-1003">Cell membrane</keyword>
<dbReference type="PANTHER" id="PTHR30509:SF9">
    <property type="entry name" value="MULTIDRUG RESISTANCE PROTEIN MDTO"/>
    <property type="match status" value="1"/>
</dbReference>
<feature type="transmembrane region" description="Helical" evidence="7">
    <location>
        <begin position="63"/>
        <end position="82"/>
    </location>
</feature>
<dbReference type="EMBL" id="WKJM01000052">
    <property type="protein sequence ID" value="MRX11847.1"/>
    <property type="molecule type" value="Genomic_DNA"/>
</dbReference>
<protein>
    <recommendedName>
        <fullName evidence="8">Integral membrane bound transporter domain-containing protein</fullName>
    </recommendedName>
</protein>
<proteinExistence type="inferred from homology"/>
<evidence type="ECO:0000256" key="4">
    <source>
        <dbReference type="ARBA" id="ARBA00022989"/>
    </source>
</evidence>
<feature type="transmembrane region" description="Helical" evidence="7">
    <location>
        <begin position="220"/>
        <end position="236"/>
    </location>
</feature>
<organism evidence="9 10">
    <name type="scientific">Duganella alba</name>
    <dbReference type="NCBI Taxonomy" id="2666081"/>
    <lineage>
        <taxon>Bacteria</taxon>
        <taxon>Pseudomonadati</taxon>
        <taxon>Pseudomonadota</taxon>
        <taxon>Betaproteobacteria</taxon>
        <taxon>Burkholderiales</taxon>
        <taxon>Oxalobacteraceae</taxon>
        <taxon>Telluria group</taxon>
        <taxon>Duganella</taxon>
    </lineage>
</organism>
<dbReference type="InterPro" id="IPR049453">
    <property type="entry name" value="Memb_transporter_dom"/>
</dbReference>
<dbReference type="Proteomes" id="UP000481037">
    <property type="component" value="Unassembled WGS sequence"/>
</dbReference>
<evidence type="ECO:0000256" key="6">
    <source>
        <dbReference type="ARBA" id="ARBA00043993"/>
    </source>
</evidence>
<keyword evidence="5 7" id="KW-0472">Membrane</keyword>
<comment type="similarity">
    <text evidence="6">Belongs to the YccS/YhfK family.</text>
</comment>
<gene>
    <name evidence="9" type="ORF">GJ697_28860</name>
</gene>
<evidence type="ECO:0000256" key="7">
    <source>
        <dbReference type="SAM" id="Phobius"/>
    </source>
</evidence>
<feature type="transmembrane region" description="Helical" evidence="7">
    <location>
        <begin position="328"/>
        <end position="346"/>
    </location>
</feature>
<dbReference type="AlphaFoldDB" id="A0A6L5QQ76"/>
<evidence type="ECO:0000313" key="9">
    <source>
        <dbReference type="EMBL" id="MRX11847.1"/>
    </source>
</evidence>
<feature type="transmembrane region" description="Helical" evidence="7">
    <location>
        <begin position="144"/>
        <end position="164"/>
    </location>
</feature>
<evidence type="ECO:0000256" key="5">
    <source>
        <dbReference type="ARBA" id="ARBA00023136"/>
    </source>
</evidence>
<dbReference type="GO" id="GO:0005886">
    <property type="term" value="C:plasma membrane"/>
    <property type="evidence" value="ECO:0007669"/>
    <property type="project" value="UniProtKB-SubCell"/>
</dbReference>
<evidence type="ECO:0000256" key="3">
    <source>
        <dbReference type="ARBA" id="ARBA00022692"/>
    </source>
</evidence>
<feature type="transmembrane region" description="Helical" evidence="7">
    <location>
        <begin position="272"/>
        <end position="291"/>
    </location>
</feature>
<comment type="caution">
    <text evidence="9">The sequence shown here is derived from an EMBL/GenBank/DDBJ whole genome shotgun (WGS) entry which is preliminary data.</text>
</comment>
<sequence length="358" mass="38098">MKLAALRDRLAPFPGRAQASLRMLAACLLIVSLSMTLQIPNAALSAYMVFFISRREAAATRTAGIALIAAASVAIGLTLLAYRVTIDAAPLRLALMTLLFCAGMYLSRVFVAGPLGFGLGFILLVTQSTVDLYPGGEPLVRDTLWTWMAICFAIVVVLLIDMLLPARAPALAPQGAAAPPRARRLFVDDALRNPVYLRFALKTTFAAMLCYIVYTALAWPGIHTCLITCAVIALASNEATLHKATLRIAGALVGGGLALLATVFVVPHLESLGGLLLTIAPVVAVSAWIAAGPERDAYFGWQIAFAFFLCVLHGYGPSTDVTPVRDRLVGIVFGIIVMSVMFRFVWPERAAGDGPAPV</sequence>
<dbReference type="PANTHER" id="PTHR30509">
    <property type="entry name" value="P-HYDROXYBENZOIC ACID EFFLUX PUMP SUBUNIT-RELATED"/>
    <property type="match status" value="1"/>
</dbReference>
<reference evidence="9 10" key="1">
    <citation type="submission" date="2019-11" db="EMBL/GenBank/DDBJ databases">
        <title>Novel species isolated from a subtropical stream in China.</title>
        <authorList>
            <person name="Lu H."/>
        </authorList>
    </citation>
    <scope>NUCLEOTIDE SEQUENCE [LARGE SCALE GENOMIC DNA]</scope>
    <source>
        <strain evidence="9 10">FT25W</strain>
    </source>
</reference>
<feature type="transmembrane region" description="Helical" evidence="7">
    <location>
        <begin position="298"/>
        <end position="316"/>
    </location>
</feature>
<evidence type="ECO:0000259" key="8">
    <source>
        <dbReference type="Pfam" id="PF13515"/>
    </source>
</evidence>
<feature type="transmembrane region" description="Helical" evidence="7">
    <location>
        <begin position="248"/>
        <end position="266"/>
    </location>
</feature>
<accession>A0A6L5QQ76</accession>
<name>A0A6L5QQ76_9BURK</name>